<dbReference type="AlphaFoldDB" id="A0A6N9NNA1"/>
<gene>
    <name evidence="1" type="ORF">GQN54_15150</name>
</gene>
<proteinExistence type="predicted"/>
<accession>A0A6N9NNA1</accession>
<keyword evidence="2" id="KW-1185">Reference proteome</keyword>
<dbReference type="NCBIfam" id="TIGR03187">
    <property type="entry name" value="DGQHR"/>
    <property type="match status" value="1"/>
</dbReference>
<dbReference type="Proteomes" id="UP000470771">
    <property type="component" value="Unassembled WGS sequence"/>
</dbReference>
<name>A0A6N9NNA1_9FLAO</name>
<evidence type="ECO:0000313" key="1">
    <source>
        <dbReference type="EMBL" id="NBG67463.1"/>
    </source>
</evidence>
<dbReference type="CDD" id="cd16413">
    <property type="entry name" value="DGQHR_domain"/>
    <property type="match status" value="1"/>
</dbReference>
<dbReference type="Pfam" id="PF14072">
    <property type="entry name" value="DndB"/>
    <property type="match status" value="1"/>
</dbReference>
<reference evidence="1 2" key="1">
    <citation type="submission" date="2019-12" db="EMBL/GenBank/DDBJ databases">
        <authorList>
            <person name="Zhao J."/>
        </authorList>
    </citation>
    <scope>NUCLEOTIDE SEQUENCE [LARGE SCALE GENOMIC DNA]</scope>
    <source>
        <strain evidence="1 2">S-15</strain>
    </source>
</reference>
<dbReference type="RefSeq" id="WP_160634406.1">
    <property type="nucleotide sequence ID" value="NZ_WWNE01000018.1"/>
</dbReference>
<organism evidence="1 2">
    <name type="scientific">Acidiluteibacter ferrifornacis</name>
    <dbReference type="NCBI Taxonomy" id="2692424"/>
    <lineage>
        <taxon>Bacteria</taxon>
        <taxon>Pseudomonadati</taxon>
        <taxon>Bacteroidota</taxon>
        <taxon>Flavobacteriia</taxon>
        <taxon>Flavobacteriales</taxon>
        <taxon>Cryomorphaceae</taxon>
        <taxon>Acidiluteibacter</taxon>
    </lineage>
</organism>
<protein>
    <submittedName>
        <fullName evidence="1">DGQHR domain-containing protein</fullName>
    </submittedName>
</protein>
<dbReference type="InterPro" id="IPR017642">
    <property type="entry name" value="DNA_S_mod_DndB"/>
</dbReference>
<sequence length="360" mass="41601">MIVAPYIEINQPIGSFYFSKMKATDLGQLVHVTPRSASPSAIQRDESSQRINEIAKYCSDPDATFPTPIIISVYEDANITLNNNNFEIPLNNNKKIGEVIDGQHRLKGILKSDFKDRFELPIILMFNLTEEEKAYVFSIINSKQTKVSMSLIYDLFALSKHRSPQKTAHEIARALNKNTESPFYNRLKMLGKKEESQDLATLSQGTFVKHLIFLLTKDPDLDYRLSKRNEELPQVPSLPLRTYFLNNEDSVILKIFLNVFNSLRDTFPEYWESPLENILWKTTGYVAILNSFNAMYDLGDKHNDLTYNHFKKCFTSFKNYLEKENLELTSKDFPSNAQQQNRLSKMIIESIKTAYNNGYK</sequence>
<comment type="caution">
    <text evidence="1">The sequence shown here is derived from an EMBL/GenBank/DDBJ whole genome shotgun (WGS) entry which is preliminary data.</text>
</comment>
<evidence type="ECO:0000313" key="2">
    <source>
        <dbReference type="Proteomes" id="UP000470771"/>
    </source>
</evidence>
<dbReference type="EMBL" id="WWNE01000018">
    <property type="protein sequence ID" value="NBG67463.1"/>
    <property type="molecule type" value="Genomic_DNA"/>
</dbReference>
<dbReference type="InterPro" id="IPR017601">
    <property type="entry name" value="DGQHR-contain_dom"/>
</dbReference>